<dbReference type="Proteomes" id="UP001430455">
    <property type="component" value="Unassembled WGS sequence"/>
</dbReference>
<protein>
    <submittedName>
        <fullName evidence="2">Uncharacterized protein</fullName>
    </submittedName>
</protein>
<feature type="compositionally biased region" description="Polar residues" evidence="1">
    <location>
        <begin position="1"/>
        <end position="11"/>
    </location>
</feature>
<sequence>MSGEAASSNEGLSEAKALEEASGSVSDTRAVAWFGASEASENHELRTGKEVTHE</sequence>
<evidence type="ECO:0000313" key="3">
    <source>
        <dbReference type="Proteomes" id="UP001430455"/>
    </source>
</evidence>
<dbReference type="EMBL" id="RKLT01000003">
    <property type="protein sequence ID" value="MBX0295385.1"/>
    <property type="molecule type" value="Genomic_DNA"/>
</dbReference>
<reference evidence="2 3" key="1">
    <citation type="submission" date="2021-06" db="EMBL/GenBank/DDBJ databases">
        <title>Halomicroarcula sp. a new haloarchaeum isolated from saline soil.</title>
        <authorList>
            <person name="Duran-Viseras A."/>
            <person name="Sanchez-Porro C."/>
            <person name="Ventosa A."/>
        </authorList>
    </citation>
    <scope>NUCLEOTIDE SEQUENCE [LARGE SCALE GENOMIC DNA]</scope>
    <source>
        <strain evidence="2 3">F27</strain>
    </source>
</reference>
<feature type="region of interest" description="Disordered" evidence="1">
    <location>
        <begin position="1"/>
        <end position="27"/>
    </location>
</feature>
<evidence type="ECO:0000313" key="2">
    <source>
        <dbReference type="EMBL" id="MBX0295385.1"/>
    </source>
</evidence>
<gene>
    <name evidence="2" type="ORF">EGH23_10870</name>
</gene>
<name>A0AAW4PD75_9EURY</name>
<dbReference type="RefSeq" id="WP_220580030.1">
    <property type="nucleotide sequence ID" value="NZ_RKLT01000003.1"/>
</dbReference>
<dbReference type="AlphaFoldDB" id="A0AAW4PD75"/>
<accession>A0AAW4PD75</accession>
<proteinExistence type="predicted"/>
<comment type="caution">
    <text evidence="2">The sequence shown here is derived from an EMBL/GenBank/DDBJ whole genome shotgun (WGS) entry which is preliminary data.</text>
</comment>
<organism evidence="2 3">
    <name type="scientific">Haloarcula nitratireducens</name>
    <dbReference type="NCBI Taxonomy" id="2487749"/>
    <lineage>
        <taxon>Archaea</taxon>
        <taxon>Methanobacteriati</taxon>
        <taxon>Methanobacteriota</taxon>
        <taxon>Stenosarchaea group</taxon>
        <taxon>Halobacteria</taxon>
        <taxon>Halobacteriales</taxon>
        <taxon>Haloarculaceae</taxon>
        <taxon>Haloarcula</taxon>
    </lineage>
</organism>
<evidence type="ECO:0000256" key="1">
    <source>
        <dbReference type="SAM" id="MobiDB-lite"/>
    </source>
</evidence>
<keyword evidence="3" id="KW-1185">Reference proteome</keyword>